<proteinExistence type="predicted"/>
<sequence length="67" mass="7362">MTSSSLKTFVIMPSSSHMQRMVIVDYTSVGEKPMEVGSFDVLAVDLPALGFQMVNANNANIQGRRKK</sequence>
<organism evidence="1 2">
    <name type="scientific">Morus notabilis</name>
    <dbReference type="NCBI Taxonomy" id="981085"/>
    <lineage>
        <taxon>Eukaryota</taxon>
        <taxon>Viridiplantae</taxon>
        <taxon>Streptophyta</taxon>
        <taxon>Embryophyta</taxon>
        <taxon>Tracheophyta</taxon>
        <taxon>Spermatophyta</taxon>
        <taxon>Magnoliopsida</taxon>
        <taxon>eudicotyledons</taxon>
        <taxon>Gunneridae</taxon>
        <taxon>Pentapetalae</taxon>
        <taxon>rosids</taxon>
        <taxon>fabids</taxon>
        <taxon>Rosales</taxon>
        <taxon>Moraceae</taxon>
        <taxon>Moreae</taxon>
        <taxon>Morus</taxon>
    </lineage>
</organism>
<name>W9SEN7_9ROSA</name>
<accession>W9SEN7</accession>
<keyword evidence="2" id="KW-1185">Reference proteome</keyword>
<dbReference type="AlphaFoldDB" id="W9SEN7"/>
<gene>
    <name evidence="1" type="ORF">L484_003502</name>
</gene>
<evidence type="ECO:0000313" key="2">
    <source>
        <dbReference type="Proteomes" id="UP000030645"/>
    </source>
</evidence>
<dbReference type="Proteomes" id="UP000030645">
    <property type="component" value="Unassembled WGS sequence"/>
</dbReference>
<evidence type="ECO:0000313" key="1">
    <source>
        <dbReference type="EMBL" id="EXC45080.1"/>
    </source>
</evidence>
<reference evidence="2" key="1">
    <citation type="submission" date="2013-01" db="EMBL/GenBank/DDBJ databases">
        <title>Draft Genome Sequence of a Mulberry Tree, Morus notabilis C.K. Schneid.</title>
        <authorList>
            <person name="He N."/>
            <person name="Zhao S."/>
        </authorList>
    </citation>
    <scope>NUCLEOTIDE SEQUENCE</scope>
</reference>
<protein>
    <submittedName>
        <fullName evidence="1">Uncharacterized protein</fullName>
    </submittedName>
</protein>
<dbReference type="EMBL" id="KE623253">
    <property type="protein sequence ID" value="EXC45080.1"/>
    <property type="molecule type" value="Genomic_DNA"/>
</dbReference>